<feature type="compositionally biased region" description="Low complexity" evidence="1">
    <location>
        <begin position="968"/>
        <end position="993"/>
    </location>
</feature>
<feature type="compositionally biased region" description="Low complexity" evidence="1">
    <location>
        <begin position="1089"/>
        <end position="1100"/>
    </location>
</feature>
<protein>
    <submittedName>
        <fullName evidence="5">Glycosyltransferase family 2 protein</fullName>
    </submittedName>
</protein>
<organism evidence="4 6">
    <name type="scientific">Rhizophagus clarus</name>
    <dbReference type="NCBI Taxonomy" id="94130"/>
    <lineage>
        <taxon>Eukaryota</taxon>
        <taxon>Fungi</taxon>
        <taxon>Fungi incertae sedis</taxon>
        <taxon>Mucoromycota</taxon>
        <taxon>Glomeromycotina</taxon>
        <taxon>Glomeromycetes</taxon>
        <taxon>Glomerales</taxon>
        <taxon>Glomeraceae</taxon>
        <taxon>Rhizophagus</taxon>
    </lineage>
</organism>
<dbReference type="Proteomes" id="UP000247702">
    <property type="component" value="Unassembled WGS sequence"/>
</dbReference>
<dbReference type="OrthoDB" id="2391949at2759"/>
<feature type="region of interest" description="Disordered" evidence="1">
    <location>
        <begin position="1011"/>
        <end position="1031"/>
    </location>
</feature>
<reference evidence="4 6" key="1">
    <citation type="submission" date="2017-11" db="EMBL/GenBank/DDBJ databases">
        <title>The genome of Rhizophagus clarus HR1 reveals common genetic basis of auxotrophy among arbuscular mycorrhizal fungi.</title>
        <authorList>
            <person name="Kobayashi Y."/>
        </authorList>
    </citation>
    <scope>NUCLEOTIDE SEQUENCE [LARGE SCALE GENOMIC DNA]</scope>
    <source>
        <strain evidence="4 6">HR1</strain>
    </source>
</reference>
<feature type="transmembrane region" description="Helical" evidence="2">
    <location>
        <begin position="851"/>
        <end position="875"/>
    </location>
</feature>
<feature type="compositionally biased region" description="Basic and acidic residues" evidence="1">
    <location>
        <begin position="1101"/>
        <end position="1110"/>
    </location>
</feature>
<dbReference type="EMBL" id="BLAL01000194">
    <property type="protein sequence ID" value="GES90500.1"/>
    <property type="molecule type" value="Genomic_DNA"/>
</dbReference>
<evidence type="ECO:0000313" key="4">
    <source>
        <dbReference type="EMBL" id="GBC09588.1"/>
    </source>
</evidence>
<name>A0A2Z6S2H0_9GLOM</name>
<evidence type="ECO:0000313" key="6">
    <source>
        <dbReference type="Proteomes" id="UP000247702"/>
    </source>
</evidence>
<dbReference type="PANTHER" id="PTHR42264">
    <property type="entry name" value="EPHRIN_REC_LIKE DOMAIN-CONTAINING PROTEIN"/>
    <property type="match status" value="1"/>
</dbReference>
<keyword evidence="6" id="KW-1185">Reference proteome</keyword>
<dbReference type="GO" id="GO:0016740">
    <property type="term" value="F:transferase activity"/>
    <property type="evidence" value="ECO:0007669"/>
    <property type="project" value="UniProtKB-KW"/>
</dbReference>
<dbReference type="Proteomes" id="UP000615446">
    <property type="component" value="Unassembled WGS sequence"/>
</dbReference>
<evidence type="ECO:0000256" key="2">
    <source>
        <dbReference type="SAM" id="Phobius"/>
    </source>
</evidence>
<reference evidence="5" key="2">
    <citation type="submission" date="2019-10" db="EMBL/GenBank/DDBJ databases">
        <title>Conservation and host-specific expression of non-tandemly repeated heterogenous ribosome RNA gene in arbuscular mycorrhizal fungi.</title>
        <authorList>
            <person name="Maeda T."/>
            <person name="Kobayashi Y."/>
            <person name="Nakagawa T."/>
            <person name="Ezawa T."/>
            <person name="Yamaguchi K."/>
            <person name="Bino T."/>
            <person name="Nishimoto Y."/>
            <person name="Shigenobu S."/>
            <person name="Kawaguchi M."/>
        </authorList>
    </citation>
    <scope>NUCLEOTIDE SEQUENCE</scope>
    <source>
        <strain evidence="5">HR1</strain>
    </source>
</reference>
<dbReference type="EMBL" id="BEXD01004314">
    <property type="protein sequence ID" value="GBC09588.1"/>
    <property type="molecule type" value="Genomic_DNA"/>
</dbReference>
<gene>
    <name evidence="5" type="ORF">RCL2_001734200</name>
    <name evidence="4" type="ORF">RclHR1_00090022</name>
</gene>
<dbReference type="STRING" id="94130.A0A2Z6S2H0"/>
<evidence type="ECO:0000313" key="5">
    <source>
        <dbReference type="EMBL" id="GES90500.1"/>
    </source>
</evidence>
<feature type="chain" id="PRO_5036060185" evidence="3">
    <location>
        <begin position="26"/>
        <end position="1182"/>
    </location>
</feature>
<accession>A0A2Z6S2H0</accession>
<keyword evidence="5" id="KW-0808">Transferase</keyword>
<feature type="compositionally biased region" description="Low complexity" evidence="1">
    <location>
        <begin position="1127"/>
        <end position="1138"/>
    </location>
</feature>
<keyword evidence="3" id="KW-0732">Signal</keyword>
<proteinExistence type="predicted"/>
<feature type="signal peptide" evidence="3">
    <location>
        <begin position="1"/>
        <end position="25"/>
    </location>
</feature>
<feature type="region of interest" description="Disordered" evidence="1">
    <location>
        <begin position="1070"/>
        <end position="1140"/>
    </location>
</feature>
<feature type="region of interest" description="Disordered" evidence="1">
    <location>
        <begin position="1159"/>
        <end position="1182"/>
    </location>
</feature>
<sequence length="1182" mass="132652">MKEQYKIGLAKILLLLLLVLHEISAVATQSLTINAPNNFQLISQTSYHDGTILLRLSYPSLPLTTTTTTTNCNEPKLFLRLILSDGSIKELSIDVPQIPLENFCNNNSISGSSPIDFIKIHAISSGYIFVTYYCEPSSLNLCGMVIDWNGNILNNKQLGDSCNDRDVVQSFNERFLWLCFVQDSNQLKWQEFSAPDSTGTFNSLSAGTFHNIYNFNSNFTQVFAIENGGYGVGIIEFQDIQMKVYVSFILNNDVKGPFQIYTQITENLPQQIIFKCNIAYESYGYNCVIYYIGSDGQSDVVDIGFFSSGSVSSTIRFTINNELITGTTIWNMLQLHYGGLCLLTENNLNNNINGIIIDNNGIYNKTWDISNNPSLNLTKNVGLFPNNTIWIISKSTNLGENDWTFLTTSLTDFGKPGIYENAYIDSTVPSINTIIPLMSTQKLQIKFKNIIQLSEGNLSIIDLNNNIIRQNVNNNNGNFINLIDNNTVEIDVFETTFNRKDTSYCISVDNGFVKDARVDQELLGIRKGIWNLYTDNNSEETSYLPESFLGSTSAILRLTPAGSTYYTSLSQNGKNQFTKDLISNLSLIIPCNEDLLSIESRYQFDKDSSSQVLLRIFVKKVGRNEVDVDNVSSSQIVKDLDLLIKNKNYNAMSTLSTTSLLDASYGAKSILDLWIRYGYILIGAIIGFVILTIVYFFARKANNKGNNEVIFTFTFIMVDFALDIIFISVHGHDLSWLYLTSILLLIIPMALNLMSTYIIMSKEIKDNNKFAKWWINNSKTALLITLLAGADLESLNCVSSKFFNLTKLSAPLDEKTLHQIFIINTVTILLEDLSQLIVLIIYQVYTIFPAIIPILTLSSCILVLITKSIFSIIYYHKYRKMNIPKKSYDRKIDRLEVTNRDNKQYDTYSDSSPILTPINDDFLRKKPKRSFFGSGQYTYDSKRNSTNSISSTQYASYFPEALRKFSSGDDNNNNNNNSSSSSSNNNDDSSNNSFHSDLAQRIMALNEGNYFGRDERTGEPINNSPPKIRQLSHGKLVGDSIVSVGRNLPDRLNSNDSKRLSNVGIIGNTNSDNKEGERIKEEILMDPYTSSSGRSSTIDRSTIDRTRSTHSETTTTSASIADDVSIDNNNNNNNNNNDNLKKKISSVSLNQQANLDTIIEKSSNVDDDVDGVDESAKEETTS</sequence>
<keyword evidence="2" id="KW-0472">Membrane</keyword>
<evidence type="ECO:0000256" key="1">
    <source>
        <dbReference type="SAM" id="MobiDB-lite"/>
    </source>
</evidence>
<feature type="compositionally biased region" description="Basic and acidic residues" evidence="1">
    <location>
        <begin position="1072"/>
        <end position="1083"/>
    </location>
</feature>
<feature type="transmembrane region" description="Helical" evidence="2">
    <location>
        <begin position="736"/>
        <end position="760"/>
    </location>
</feature>
<dbReference type="AlphaFoldDB" id="A0A2Z6S2H0"/>
<feature type="transmembrane region" description="Helical" evidence="2">
    <location>
        <begin position="821"/>
        <end position="845"/>
    </location>
</feature>
<feature type="transmembrane region" description="Helical" evidence="2">
    <location>
        <begin position="709"/>
        <end position="730"/>
    </location>
</feature>
<feature type="transmembrane region" description="Helical" evidence="2">
    <location>
        <begin position="677"/>
        <end position="697"/>
    </location>
</feature>
<comment type="caution">
    <text evidence="4">The sequence shown here is derived from an EMBL/GenBank/DDBJ whole genome shotgun (WGS) entry which is preliminary data.</text>
</comment>
<feature type="region of interest" description="Disordered" evidence="1">
    <location>
        <begin position="965"/>
        <end position="994"/>
    </location>
</feature>
<evidence type="ECO:0000256" key="3">
    <source>
        <dbReference type="SAM" id="SignalP"/>
    </source>
</evidence>
<keyword evidence="2" id="KW-1133">Transmembrane helix</keyword>
<keyword evidence="2" id="KW-0812">Transmembrane</keyword>